<gene>
    <name evidence="1" type="ORF">NM208_g8813</name>
</gene>
<proteinExistence type="predicted"/>
<comment type="caution">
    <text evidence="1">The sequence shown here is derived from an EMBL/GenBank/DDBJ whole genome shotgun (WGS) entry which is preliminary data.</text>
</comment>
<evidence type="ECO:0000313" key="2">
    <source>
        <dbReference type="Proteomes" id="UP001148629"/>
    </source>
</evidence>
<sequence length="95" mass="10604">MMKHIESGLYQMGGATLNGQDIARSAIIARAKTTQEIMDVLSQDIYARSGVWDLSRVQMIPFICVYRLAHVNEKVMGGSAKYLQEGKESVNQILE</sequence>
<dbReference type="Proteomes" id="UP001148629">
    <property type="component" value="Unassembled WGS sequence"/>
</dbReference>
<keyword evidence="2" id="KW-1185">Reference proteome</keyword>
<protein>
    <submittedName>
        <fullName evidence="1">Uncharacterized protein</fullName>
    </submittedName>
</protein>
<name>A0ACC1S411_9HYPO</name>
<dbReference type="EMBL" id="JANRMS010001048">
    <property type="protein sequence ID" value="KAJ3531579.1"/>
    <property type="molecule type" value="Genomic_DNA"/>
</dbReference>
<evidence type="ECO:0000313" key="1">
    <source>
        <dbReference type="EMBL" id="KAJ3531579.1"/>
    </source>
</evidence>
<accession>A0ACC1S411</accession>
<organism evidence="1 2">
    <name type="scientific">Fusarium decemcellulare</name>
    <dbReference type="NCBI Taxonomy" id="57161"/>
    <lineage>
        <taxon>Eukaryota</taxon>
        <taxon>Fungi</taxon>
        <taxon>Dikarya</taxon>
        <taxon>Ascomycota</taxon>
        <taxon>Pezizomycotina</taxon>
        <taxon>Sordariomycetes</taxon>
        <taxon>Hypocreomycetidae</taxon>
        <taxon>Hypocreales</taxon>
        <taxon>Nectriaceae</taxon>
        <taxon>Fusarium</taxon>
        <taxon>Fusarium decemcellulare species complex</taxon>
    </lineage>
</organism>
<reference evidence="1" key="1">
    <citation type="submission" date="2022-08" db="EMBL/GenBank/DDBJ databases">
        <title>Genome Sequence of Fusarium decemcellulare.</title>
        <authorList>
            <person name="Buettner E."/>
        </authorList>
    </citation>
    <scope>NUCLEOTIDE SEQUENCE</scope>
    <source>
        <strain evidence="1">Babe19</strain>
    </source>
</reference>